<keyword evidence="3 8" id="KW-0378">Hydrolase</keyword>
<reference evidence="8 9" key="1">
    <citation type="submission" date="2023-07" db="EMBL/GenBank/DDBJ databases">
        <title>Sequencing the genomes of 1000 actinobacteria strains.</title>
        <authorList>
            <person name="Klenk H.-P."/>
        </authorList>
    </citation>
    <scope>NUCLEOTIDE SEQUENCE [LARGE SCALE GENOMIC DNA]</scope>
    <source>
        <strain evidence="8 9">DSM 44711</strain>
    </source>
</reference>
<dbReference type="Proteomes" id="UP001183629">
    <property type="component" value="Unassembled WGS sequence"/>
</dbReference>
<dbReference type="SUPFAM" id="SSF54001">
    <property type="entry name" value="Cysteine proteinases"/>
    <property type="match status" value="1"/>
</dbReference>
<keyword evidence="4" id="KW-0788">Thiol protease</keyword>
<evidence type="ECO:0000256" key="4">
    <source>
        <dbReference type="ARBA" id="ARBA00022807"/>
    </source>
</evidence>
<gene>
    <name evidence="8" type="ORF">J2S44_003883</name>
</gene>
<feature type="domain" description="NlpC/P60" evidence="7">
    <location>
        <begin position="213"/>
        <end position="328"/>
    </location>
</feature>
<keyword evidence="2" id="KW-0645">Protease</keyword>
<accession>A0AAE3ZT22</accession>
<dbReference type="RefSeq" id="WP_310415835.1">
    <property type="nucleotide sequence ID" value="NZ_JAVDYC010000001.1"/>
</dbReference>
<keyword evidence="6" id="KW-0732">Signal</keyword>
<dbReference type="Gene3D" id="6.10.250.3150">
    <property type="match status" value="1"/>
</dbReference>
<keyword evidence="5" id="KW-0175">Coiled coil</keyword>
<evidence type="ECO:0000256" key="1">
    <source>
        <dbReference type="ARBA" id="ARBA00007074"/>
    </source>
</evidence>
<dbReference type="PANTHER" id="PTHR47359:SF3">
    <property type="entry name" value="NLP_P60 DOMAIN-CONTAINING PROTEIN-RELATED"/>
    <property type="match status" value="1"/>
</dbReference>
<evidence type="ECO:0000313" key="9">
    <source>
        <dbReference type="Proteomes" id="UP001183629"/>
    </source>
</evidence>
<dbReference type="GO" id="GO:0006508">
    <property type="term" value="P:proteolysis"/>
    <property type="evidence" value="ECO:0007669"/>
    <property type="project" value="UniProtKB-KW"/>
</dbReference>
<dbReference type="GO" id="GO:0008234">
    <property type="term" value="F:cysteine-type peptidase activity"/>
    <property type="evidence" value="ECO:0007669"/>
    <property type="project" value="UniProtKB-KW"/>
</dbReference>
<comment type="caution">
    <text evidence="8">The sequence shown here is derived from an EMBL/GenBank/DDBJ whole genome shotgun (WGS) entry which is preliminary data.</text>
</comment>
<comment type="similarity">
    <text evidence="1">Belongs to the peptidase C40 family.</text>
</comment>
<dbReference type="PANTHER" id="PTHR47359">
    <property type="entry name" value="PEPTIDOGLYCAN DL-ENDOPEPTIDASE CWLO"/>
    <property type="match status" value="1"/>
</dbReference>
<dbReference type="Gene3D" id="3.90.1720.10">
    <property type="entry name" value="endopeptidase domain like (from Nostoc punctiforme)"/>
    <property type="match status" value="1"/>
</dbReference>
<dbReference type="InterPro" id="IPR000064">
    <property type="entry name" value="NLP_P60_dom"/>
</dbReference>
<dbReference type="PROSITE" id="PS51935">
    <property type="entry name" value="NLPC_P60"/>
    <property type="match status" value="1"/>
</dbReference>
<feature type="coiled-coil region" evidence="5">
    <location>
        <begin position="158"/>
        <end position="192"/>
    </location>
</feature>
<sequence length="328" mass="35056">MAGIAALRNRSVVVGAMCALTTALVVTLGGTAAHAEPSVAEVEKQIDEAWTQLEPTVEKHNSTRQELQKKKKQAEVLGAKIQPLQAEVDLVMGRVGLLAAEEYKTGPVSTLGSILVTGSPTTLTNQLEILDHFARTQGREIAEVVALKEQLEAEKAPLDALVADLTKQEAELATKTKEINSEVEELQKLRLQIYGNGGGGELAPAPCPYEYPGGKRGVVIKFACAQIGSPYVWGAAGPDAYDCSGLMLAAYNQVGISFPHNAAAQRGLMRSVSRTELQPGDFVFYRADLSHVGMYAGDGWVVHAPNPAEPVRMMKIDAMPVHSFGSPL</sequence>
<name>A0AAE3ZT22_9ACTN</name>
<keyword evidence="9" id="KW-1185">Reference proteome</keyword>
<feature type="chain" id="PRO_5041944863" evidence="6">
    <location>
        <begin position="36"/>
        <end position="328"/>
    </location>
</feature>
<proteinExistence type="inferred from homology"/>
<evidence type="ECO:0000259" key="7">
    <source>
        <dbReference type="PROSITE" id="PS51935"/>
    </source>
</evidence>
<dbReference type="AlphaFoldDB" id="A0AAE3ZT22"/>
<feature type="signal peptide" evidence="6">
    <location>
        <begin position="1"/>
        <end position="35"/>
    </location>
</feature>
<dbReference type="InterPro" id="IPR038765">
    <property type="entry name" value="Papain-like_cys_pep_sf"/>
</dbReference>
<evidence type="ECO:0000256" key="5">
    <source>
        <dbReference type="SAM" id="Coils"/>
    </source>
</evidence>
<evidence type="ECO:0000256" key="3">
    <source>
        <dbReference type="ARBA" id="ARBA00022801"/>
    </source>
</evidence>
<dbReference type="InterPro" id="IPR051794">
    <property type="entry name" value="PG_Endopeptidase_C40"/>
</dbReference>
<evidence type="ECO:0000256" key="6">
    <source>
        <dbReference type="SAM" id="SignalP"/>
    </source>
</evidence>
<evidence type="ECO:0000256" key="2">
    <source>
        <dbReference type="ARBA" id="ARBA00022670"/>
    </source>
</evidence>
<protein>
    <submittedName>
        <fullName evidence="8">Cell wall-associated NlpC family hydrolase</fullName>
    </submittedName>
</protein>
<evidence type="ECO:0000313" key="8">
    <source>
        <dbReference type="EMBL" id="MDR7323633.1"/>
    </source>
</evidence>
<dbReference type="EMBL" id="JAVDYC010000001">
    <property type="protein sequence ID" value="MDR7323633.1"/>
    <property type="molecule type" value="Genomic_DNA"/>
</dbReference>
<organism evidence="8 9">
    <name type="scientific">Catenuloplanes niger</name>
    <dbReference type="NCBI Taxonomy" id="587534"/>
    <lineage>
        <taxon>Bacteria</taxon>
        <taxon>Bacillati</taxon>
        <taxon>Actinomycetota</taxon>
        <taxon>Actinomycetes</taxon>
        <taxon>Micromonosporales</taxon>
        <taxon>Micromonosporaceae</taxon>
        <taxon>Catenuloplanes</taxon>
    </lineage>
</organism>
<dbReference type="Pfam" id="PF00877">
    <property type="entry name" value="NLPC_P60"/>
    <property type="match status" value="1"/>
</dbReference>